<evidence type="ECO:0000256" key="1">
    <source>
        <dbReference type="SAM" id="SignalP"/>
    </source>
</evidence>
<keyword evidence="1" id="KW-0732">Signal</keyword>
<dbReference type="InterPro" id="IPR011041">
    <property type="entry name" value="Quinoprot_gluc/sorb_DH_b-prop"/>
</dbReference>
<dbReference type="Gene3D" id="2.120.10.30">
    <property type="entry name" value="TolB, C-terminal domain"/>
    <property type="match status" value="1"/>
</dbReference>
<dbReference type="EMBL" id="CP022684">
    <property type="protein sequence ID" value="AUM14034.1"/>
    <property type="molecule type" value="Genomic_DNA"/>
</dbReference>
<dbReference type="PROSITE" id="PS51257">
    <property type="entry name" value="PROKAR_LIPOPROTEIN"/>
    <property type="match status" value="1"/>
</dbReference>
<gene>
    <name evidence="2" type="ORF">Kalk_17080</name>
</gene>
<dbReference type="KEGG" id="kak:Kalk_17080"/>
<evidence type="ECO:0008006" key="4">
    <source>
        <dbReference type="Google" id="ProtNLM"/>
    </source>
</evidence>
<feature type="signal peptide" evidence="1">
    <location>
        <begin position="1"/>
        <end position="19"/>
    </location>
</feature>
<accession>A0A2K9LT80</accession>
<reference evidence="3" key="1">
    <citation type="submission" date="2017-08" db="EMBL/GenBank/DDBJ databases">
        <title>Direct submision.</title>
        <authorList>
            <person name="Kim S.-J."/>
            <person name="Rhee S.-K."/>
        </authorList>
    </citation>
    <scope>NUCLEOTIDE SEQUENCE [LARGE SCALE GENOMIC DNA]</scope>
    <source>
        <strain evidence="3">GI5</strain>
    </source>
</reference>
<name>A0A2K9LT80_9GAMM</name>
<evidence type="ECO:0000313" key="2">
    <source>
        <dbReference type="EMBL" id="AUM14034.1"/>
    </source>
</evidence>
<feature type="chain" id="PRO_5014843405" description="SMP-30/Gluconolactonase/LRE-like region domain-containing protein" evidence="1">
    <location>
        <begin position="20"/>
        <end position="420"/>
    </location>
</feature>
<sequence>MKKHGMAVILAVGALAVTACVKQVWTTTYASFDNDYSSSGTLLLTADSVLTVGFTEMSSNVGEHDGVFVANFDRDGQLQWETLIPGLQGHMSRLAGGRVLAVDQNGNSFLAWSNVGESRFQLFKVSAQGQLVASTEVPTVNLGYVDDVKVGPDGVVYVSSREGSRLHAFDNDGELLWDIAYDLPPAELPFYLHQFQVATLHVLSDGNLLLASGRYLKVISPEGSELVSLTPEALGLQRFTKASVQGGTVWTVGVDDVNEGSEGTLYGLSANLDSFSSTPIGFVNGRVFLSAGEQRVCMVLGPDYLQGRSENYEVEQYDLLGEWLVSTSVPVSNSGYWAMQGVRAATSGCYVAESFSVSGISSSGRVSFVSQSGKVADVVKVADATVDDFAVDGNYVYQVGITGEYDGSFTAVSLAKHQRY</sequence>
<protein>
    <recommendedName>
        <fullName evidence="4">SMP-30/Gluconolactonase/LRE-like region domain-containing protein</fullName>
    </recommendedName>
</protein>
<dbReference type="AlphaFoldDB" id="A0A2K9LT80"/>
<dbReference type="InterPro" id="IPR011042">
    <property type="entry name" value="6-blade_b-propeller_TolB-like"/>
</dbReference>
<proteinExistence type="predicted"/>
<dbReference type="Proteomes" id="UP000235116">
    <property type="component" value="Chromosome"/>
</dbReference>
<dbReference type="RefSeq" id="WP_101895409.1">
    <property type="nucleotide sequence ID" value="NZ_CP022684.1"/>
</dbReference>
<dbReference type="SUPFAM" id="SSF50952">
    <property type="entry name" value="Soluble quinoprotein glucose dehydrogenase"/>
    <property type="match status" value="1"/>
</dbReference>
<organism evidence="2 3">
    <name type="scientific">Ketobacter alkanivorans</name>
    <dbReference type="NCBI Taxonomy" id="1917421"/>
    <lineage>
        <taxon>Bacteria</taxon>
        <taxon>Pseudomonadati</taxon>
        <taxon>Pseudomonadota</taxon>
        <taxon>Gammaproteobacteria</taxon>
        <taxon>Pseudomonadales</taxon>
        <taxon>Ketobacteraceae</taxon>
        <taxon>Ketobacter</taxon>
    </lineage>
</organism>
<evidence type="ECO:0000313" key="3">
    <source>
        <dbReference type="Proteomes" id="UP000235116"/>
    </source>
</evidence>
<keyword evidence="3" id="KW-1185">Reference proteome</keyword>
<dbReference type="SUPFAM" id="SSF101898">
    <property type="entry name" value="NHL repeat"/>
    <property type="match status" value="1"/>
</dbReference>